<feature type="domain" description="Peptidase M28" evidence="6">
    <location>
        <begin position="419"/>
        <end position="627"/>
    </location>
</feature>
<dbReference type="InterPro" id="IPR036757">
    <property type="entry name" value="TFR-like_dimer_dom_sf"/>
</dbReference>
<evidence type="ECO:0000259" key="6">
    <source>
        <dbReference type="Pfam" id="PF04389"/>
    </source>
</evidence>
<dbReference type="EMBL" id="RHFK02000009">
    <property type="protein sequence ID" value="TWW70718.1"/>
    <property type="molecule type" value="Genomic_DNA"/>
</dbReference>
<evidence type="ECO:0000256" key="3">
    <source>
        <dbReference type="SAM" id="MobiDB-lite"/>
    </source>
</evidence>
<dbReference type="GO" id="GO:0006826">
    <property type="term" value="P:iron ion transport"/>
    <property type="evidence" value="ECO:0007669"/>
    <property type="project" value="TreeGrafter"/>
</dbReference>
<dbReference type="Gene3D" id="3.50.30.30">
    <property type="match status" value="1"/>
</dbReference>
<dbReference type="Gene3D" id="1.20.930.40">
    <property type="entry name" value="Transferrin receptor-like, dimerisation domain"/>
    <property type="match status" value="1"/>
</dbReference>
<dbReference type="InterPro" id="IPR007484">
    <property type="entry name" value="Peptidase_M28"/>
</dbReference>
<evidence type="ECO:0000256" key="2">
    <source>
        <dbReference type="ARBA" id="ARBA00005634"/>
    </source>
</evidence>
<feature type="region of interest" description="Disordered" evidence="3">
    <location>
        <begin position="53"/>
        <end position="82"/>
    </location>
</feature>
<evidence type="ECO:0000256" key="1">
    <source>
        <dbReference type="ARBA" id="ARBA00004401"/>
    </source>
</evidence>
<evidence type="ECO:0000256" key="4">
    <source>
        <dbReference type="SAM" id="Phobius"/>
    </source>
</evidence>
<keyword evidence="7" id="KW-0675">Receptor</keyword>
<name>A0A5C6NV65_9TELE</name>
<proteinExistence type="inferred from homology"/>
<dbReference type="Pfam" id="PF04389">
    <property type="entry name" value="Peptidase_M28"/>
    <property type="match status" value="1"/>
</dbReference>
<dbReference type="GO" id="GO:0006879">
    <property type="term" value="P:intracellular iron ion homeostasis"/>
    <property type="evidence" value="ECO:0007669"/>
    <property type="project" value="TreeGrafter"/>
</dbReference>
<comment type="similarity">
    <text evidence="2">Belongs to the peptidase M28 family. M28B subfamily.</text>
</comment>
<organism evidence="7 8">
    <name type="scientific">Takifugu flavidus</name>
    <name type="common">sansaifugu</name>
    <dbReference type="NCBI Taxonomy" id="433684"/>
    <lineage>
        <taxon>Eukaryota</taxon>
        <taxon>Metazoa</taxon>
        <taxon>Chordata</taxon>
        <taxon>Craniata</taxon>
        <taxon>Vertebrata</taxon>
        <taxon>Euteleostomi</taxon>
        <taxon>Actinopterygii</taxon>
        <taxon>Neopterygii</taxon>
        <taxon>Teleostei</taxon>
        <taxon>Neoteleostei</taxon>
        <taxon>Acanthomorphata</taxon>
        <taxon>Eupercaria</taxon>
        <taxon>Tetraodontiformes</taxon>
        <taxon>Tetradontoidea</taxon>
        <taxon>Tetraodontidae</taxon>
        <taxon>Takifugu</taxon>
    </lineage>
</organism>
<comment type="subcellular location">
    <subcellularLocation>
        <location evidence="1">Cell membrane</location>
        <topology evidence="1">Single-pass type II membrane protein</topology>
    </subcellularLocation>
</comment>
<dbReference type="AlphaFoldDB" id="A0A5C6NV65"/>
<dbReference type="GO" id="GO:0009897">
    <property type="term" value="C:external side of plasma membrane"/>
    <property type="evidence" value="ECO:0007669"/>
    <property type="project" value="TreeGrafter"/>
</dbReference>
<keyword evidence="4" id="KW-0812">Transmembrane</keyword>
<accession>A0A5C6NV65</accession>
<dbReference type="PANTHER" id="PTHR10404">
    <property type="entry name" value="N-ACETYLATED-ALPHA-LINKED ACIDIC DIPEPTIDASE"/>
    <property type="match status" value="1"/>
</dbReference>
<dbReference type="Pfam" id="PF02225">
    <property type="entry name" value="PA"/>
    <property type="match status" value="1"/>
</dbReference>
<keyword evidence="4" id="KW-0472">Membrane</keyword>
<dbReference type="InterPro" id="IPR046450">
    <property type="entry name" value="PA_dom_sf"/>
</dbReference>
<dbReference type="PANTHER" id="PTHR10404:SF79">
    <property type="entry name" value="TRANSFERRIN RECEPTOR PROTEIN 1"/>
    <property type="match status" value="1"/>
</dbReference>
<dbReference type="FunFam" id="3.40.630.10:FF:000065">
    <property type="entry name" value="Transferrin receptor 1b"/>
    <property type="match status" value="1"/>
</dbReference>
<evidence type="ECO:0000259" key="5">
    <source>
        <dbReference type="Pfam" id="PF02225"/>
    </source>
</evidence>
<dbReference type="SUPFAM" id="SSF52025">
    <property type="entry name" value="PA domain"/>
    <property type="match status" value="1"/>
</dbReference>
<keyword evidence="8" id="KW-1185">Reference proteome</keyword>
<keyword evidence="4" id="KW-1133">Transmembrane helix</keyword>
<dbReference type="Proteomes" id="UP000324091">
    <property type="component" value="Chromosome 17"/>
</dbReference>
<dbReference type="SUPFAM" id="SSF53187">
    <property type="entry name" value="Zn-dependent exopeptidases"/>
    <property type="match status" value="1"/>
</dbReference>
<protein>
    <submittedName>
        <fullName evidence="7">Transferrin receptor protein 1</fullName>
    </submittedName>
</protein>
<evidence type="ECO:0000313" key="8">
    <source>
        <dbReference type="Proteomes" id="UP000324091"/>
    </source>
</evidence>
<dbReference type="CDD" id="cd09848">
    <property type="entry name" value="M28_TfR"/>
    <property type="match status" value="1"/>
</dbReference>
<dbReference type="InterPro" id="IPR039373">
    <property type="entry name" value="Peptidase_M28B"/>
</dbReference>
<feature type="domain" description="PA" evidence="5">
    <location>
        <begin position="254"/>
        <end position="322"/>
    </location>
</feature>
<reference evidence="7 8" key="1">
    <citation type="submission" date="2019-04" db="EMBL/GenBank/DDBJ databases">
        <title>Chromosome genome assembly for Takifugu flavidus.</title>
        <authorList>
            <person name="Xiao S."/>
        </authorList>
    </citation>
    <scope>NUCLEOTIDE SEQUENCE [LARGE SCALE GENOMIC DNA]</scope>
    <source>
        <strain evidence="7">HTHZ2018</strain>
        <tissue evidence="7">Muscle</tissue>
    </source>
</reference>
<feature type="transmembrane region" description="Helical" evidence="4">
    <location>
        <begin position="92"/>
        <end position="112"/>
    </location>
</feature>
<sequence length="789" mass="86780">MVPLFLAVFNIRASYSAFKAIIINLSSMDRLRSAFNRVIKNKQYSRFTLHSTEDGEGHAEIKLSDDSGEPDDQVDGSPSFRPAAPRQHWRNLCFYVLGMLLIFGIGYMIAYASQNKHQGEPVRCEPQAKVVTGSQTQVTSAPVTAAAAPAAPEETELQWKDITQLLKQKLTSQSFKTTLSDFNLPRHAAGSEEDENLGERIVNEFKMQRMDPWTDVHYVQLQMPNSELPNSVYFGSSVFKPEGYLAYSFPGTAQGKLVYGNYGRKEDLEVLQKNNIGVEGSVVLLRAGKISFAEQVDNAAAKGASAVLIYPDPEQHSYRHDTPLYGHVHLGSGDPYTPGFPSFNHTQFPPTKSSGLPKIPAQTITAKDAITLLQNISGPEPAASSNFKGGLPAITYRLGGQENITVEVNNILVNKKIHNVFGVIKGFTDPDRYVVLGAQRDAWGEGYTKATVGTTVLVELAKAVRKMVDEDGFKPRRSIVFASWSAGEYGSVGATEWLEGYMSSIDKSVFTYISLDGVVLGRGSFVASASPLLYSLLEGTMKEVQDPFGSGSLHSMMGKNNWEAAVMKPMTVDDSAYPFLAFAGIPSISFHFISRNTDSYLYYGTDLDNKDHLNYQTTQKTSEMTVAAAQVAGQMALRLVHDHLLRLDTTRYGSVLTNAVAQVYKRLMQLSMSGQLKDVSPNWLNQARGSFQRATSGIKTAIGNTDLTDQEACRILNDRIMSVESTLLSPYVSPNETPFRHLLFGRGPHTLASIAKSTDMEDLRVQLALATWNLQGCANAMMGNIWDIN</sequence>
<dbReference type="InterPro" id="IPR003137">
    <property type="entry name" value="PA_domain"/>
</dbReference>
<dbReference type="SUPFAM" id="SSF47672">
    <property type="entry name" value="Transferrin receptor-like dimerisation domain"/>
    <property type="match status" value="1"/>
</dbReference>
<evidence type="ECO:0000313" key="7">
    <source>
        <dbReference type="EMBL" id="TWW70718.1"/>
    </source>
</evidence>
<feature type="compositionally biased region" description="Basic and acidic residues" evidence="3">
    <location>
        <begin position="53"/>
        <end position="65"/>
    </location>
</feature>
<gene>
    <name evidence="7" type="ORF">D4764_17G0002010</name>
</gene>
<dbReference type="Gene3D" id="3.40.630.10">
    <property type="entry name" value="Zn peptidases"/>
    <property type="match status" value="1"/>
</dbReference>
<comment type="caution">
    <text evidence="7">The sequence shown here is derived from an EMBL/GenBank/DDBJ whole genome shotgun (WGS) entry which is preliminary data.</text>
</comment>